<organism evidence="2 5">
    <name type="scientific">Malaciobacter marinus</name>
    <dbReference type="NCBI Taxonomy" id="505249"/>
    <lineage>
        <taxon>Bacteria</taxon>
        <taxon>Pseudomonadati</taxon>
        <taxon>Campylobacterota</taxon>
        <taxon>Epsilonproteobacteria</taxon>
        <taxon>Campylobacterales</taxon>
        <taxon>Arcobacteraceae</taxon>
        <taxon>Malaciobacter</taxon>
    </lineage>
</organism>
<evidence type="ECO:0000313" key="4">
    <source>
        <dbReference type="Proteomes" id="UP000224740"/>
    </source>
</evidence>
<dbReference type="PROSITE" id="PS51833">
    <property type="entry name" value="HDOD"/>
    <property type="match status" value="1"/>
</dbReference>
<evidence type="ECO:0000313" key="2">
    <source>
        <dbReference type="EMBL" id="AXX85956.1"/>
    </source>
</evidence>
<sequence>MSKKIIEKIDSLPPLPKSVIELEKFRKLPDKDPEELLKIIQKDPLIVTTLLRVANSSMFAFRSKVDTVHRAISLLGVNFCISIALGSVVQDLIKSNLEAYNITTDDFMENSNLASSFVNNWLSTINFEDKDELVLAAFLQEVGKFIISDVVIENNEINEFQKALKTDTSKAENEFVGFTCAKITANIFKHWKLDPNLIFSIGFVQDLDTCPKEFIKKCQVLEITKISCDIVNPLDDNNIQKAINKAIEYNFDIEPLMNTIDSLKVKTSNNA</sequence>
<dbReference type="Gene3D" id="1.10.3210.10">
    <property type="entry name" value="Hypothetical protein af1432"/>
    <property type="match status" value="1"/>
</dbReference>
<proteinExistence type="predicted"/>
<accession>A0A347TH78</accession>
<dbReference type="KEGG" id="amar:AMRN_0157"/>
<dbReference type="AlphaFoldDB" id="A0A347TH78"/>
<reference evidence="3" key="2">
    <citation type="submission" date="2017-09" db="EMBL/GenBank/DDBJ databases">
        <authorList>
            <person name="Perez-Cataluna A."/>
            <person name="Figueras M.J."/>
            <person name="Salas-Masso N."/>
        </authorList>
    </citation>
    <scope>NUCLEOTIDE SEQUENCE</scope>
    <source>
        <strain evidence="3">CECT 7727</strain>
    </source>
</reference>
<evidence type="ECO:0000313" key="5">
    <source>
        <dbReference type="Proteomes" id="UP000264693"/>
    </source>
</evidence>
<dbReference type="PANTHER" id="PTHR33525:SF3">
    <property type="entry name" value="RIBONUCLEASE Y"/>
    <property type="match status" value="1"/>
</dbReference>
<keyword evidence="4" id="KW-1185">Reference proteome</keyword>
<dbReference type="InterPro" id="IPR013976">
    <property type="entry name" value="HDOD"/>
</dbReference>
<dbReference type="Pfam" id="PF08668">
    <property type="entry name" value="HDOD"/>
    <property type="match status" value="1"/>
</dbReference>
<name>A0A347TH78_9BACT</name>
<gene>
    <name evidence="2" type="ORF">AMRN_0157</name>
    <name evidence="3" type="ORF">CPH92_07140</name>
</gene>
<dbReference type="InterPro" id="IPR052340">
    <property type="entry name" value="RNase_Y/CdgJ"/>
</dbReference>
<dbReference type="RefSeq" id="WP_099311052.1">
    <property type="nucleotide sequence ID" value="NZ_CP032101.1"/>
</dbReference>
<reference evidence="2 5" key="3">
    <citation type="submission" date="2018-08" db="EMBL/GenBank/DDBJ databases">
        <title>Complete genome of the Arcobacter marinus type strain JCM 15502.</title>
        <authorList>
            <person name="Miller W.G."/>
            <person name="Yee E."/>
            <person name="Huynh S."/>
            <person name="Parker C.T."/>
        </authorList>
    </citation>
    <scope>NUCLEOTIDE SEQUENCE [LARGE SCALE GENOMIC DNA]</scope>
    <source>
        <strain evidence="2 5">JCM 15502</strain>
    </source>
</reference>
<dbReference type="EMBL" id="CP032101">
    <property type="protein sequence ID" value="AXX85956.1"/>
    <property type="molecule type" value="Genomic_DNA"/>
</dbReference>
<dbReference type="Proteomes" id="UP000224740">
    <property type="component" value="Unassembled WGS sequence"/>
</dbReference>
<evidence type="ECO:0000313" key="3">
    <source>
        <dbReference type="EMBL" id="PHO15358.1"/>
    </source>
</evidence>
<evidence type="ECO:0000259" key="1">
    <source>
        <dbReference type="PROSITE" id="PS51833"/>
    </source>
</evidence>
<feature type="domain" description="HDOD" evidence="1">
    <location>
        <begin position="12"/>
        <end position="207"/>
    </location>
</feature>
<dbReference type="EMBL" id="NXAO01000029">
    <property type="protein sequence ID" value="PHO15358.1"/>
    <property type="molecule type" value="Genomic_DNA"/>
</dbReference>
<protein>
    <submittedName>
        <fullName evidence="2">HDOD domain-containing protein</fullName>
    </submittedName>
</protein>
<dbReference type="PANTHER" id="PTHR33525">
    <property type="match status" value="1"/>
</dbReference>
<dbReference type="Proteomes" id="UP000264693">
    <property type="component" value="Chromosome"/>
</dbReference>
<reference evidence="4" key="1">
    <citation type="submission" date="2017-09" db="EMBL/GenBank/DDBJ databases">
        <title>Arcobacter canalis sp. nov., a new species isolated from a water canal contaminated with urban sewage.</title>
        <authorList>
            <person name="Perez-Cataluna A."/>
            <person name="Salas-Masso N."/>
            <person name="Figueras M.J."/>
        </authorList>
    </citation>
    <scope>NUCLEOTIDE SEQUENCE [LARGE SCALE GENOMIC DNA]</scope>
    <source>
        <strain evidence="4">CECT 7727</strain>
    </source>
</reference>
<dbReference type="SUPFAM" id="SSF109604">
    <property type="entry name" value="HD-domain/PDEase-like"/>
    <property type="match status" value="1"/>
</dbReference>